<name>A0AB74N524_AGGAC</name>
<dbReference type="EMBL" id="VSED01000010">
    <property type="protein sequence ID" value="TYA39154.1"/>
    <property type="molecule type" value="Genomic_DNA"/>
</dbReference>
<reference evidence="1 2" key="1">
    <citation type="submission" date="2019-08" db="EMBL/GenBank/DDBJ databases">
        <title>Whole genome sequencing of Aggregatibacter actinomycetemcomitans cultured from blood stream infections in Denmark reveals a novel phylogenetic lineage expressing serotype a membrane O polysaccharide.</title>
        <authorList>
            <person name="Nedergaard S."/>
            <person name="Kobel C.M."/>
            <person name="Nielsen M.B."/>
            <person name="Moeller R.T."/>
            <person name="Jensen A.B."/>
            <person name="Noerskov-Lauritsen N."/>
        </authorList>
    </citation>
    <scope>NUCLEOTIDE SEQUENCE [LARGE SCALE GENOMIC DNA]</scope>
    <source>
        <strain evidence="1 2">PN_563</strain>
    </source>
</reference>
<sequence length="69" mass="8276">MFEIFFMRVFFVVGRTLSLACYRFRFNNGLFFRRDFNFILSGGFLLRFLAQKIFNIGKDNTSPFITKIK</sequence>
<evidence type="ECO:0000313" key="1">
    <source>
        <dbReference type="EMBL" id="TYA39154.1"/>
    </source>
</evidence>
<dbReference type="Proteomes" id="UP000323012">
    <property type="component" value="Unassembled WGS sequence"/>
</dbReference>
<evidence type="ECO:0000313" key="2">
    <source>
        <dbReference type="Proteomes" id="UP000323012"/>
    </source>
</evidence>
<dbReference type="AlphaFoldDB" id="A0AB74N524"/>
<comment type="caution">
    <text evidence="1">The sequence shown here is derived from an EMBL/GenBank/DDBJ whole genome shotgun (WGS) entry which is preliminary data.</text>
</comment>
<gene>
    <name evidence="1" type="ORF">FXB79_05000</name>
</gene>
<organism evidence="1 2">
    <name type="scientific">Aggregatibacter actinomycetemcomitans</name>
    <name type="common">Actinobacillus actinomycetemcomitans</name>
    <name type="synonym">Haemophilus actinomycetemcomitans</name>
    <dbReference type="NCBI Taxonomy" id="714"/>
    <lineage>
        <taxon>Bacteria</taxon>
        <taxon>Pseudomonadati</taxon>
        <taxon>Pseudomonadota</taxon>
        <taxon>Gammaproteobacteria</taxon>
        <taxon>Pasteurellales</taxon>
        <taxon>Pasteurellaceae</taxon>
        <taxon>Aggregatibacter</taxon>
    </lineage>
</organism>
<accession>A0AB74N524</accession>
<proteinExistence type="predicted"/>
<protein>
    <submittedName>
        <fullName evidence="1">Uncharacterized protein</fullName>
    </submittedName>
</protein>